<organism evidence="1 2">
    <name type="scientific">Phyllobacterium phragmitis</name>
    <dbReference type="NCBI Taxonomy" id="2670329"/>
    <lineage>
        <taxon>Bacteria</taxon>
        <taxon>Pseudomonadati</taxon>
        <taxon>Pseudomonadota</taxon>
        <taxon>Alphaproteobacteria</taxon>
        <taxon>Hyphomicrobiales</taxon>
        <taxon>Phyllobacteriaceae</taxon>
        <taxon>Phyllobacterium</taxon>
    </lineage>
</organism>
<name>A0A2S9IV46_9HYPH</name>
<accession>A0A2S9IV46</accession>
<evidence type="ECO:0000313" key="1">
    <source>
        <dbReference type="EMBL" id="PRD44381.1"/>
    </source>
</evidence>
<dbReference type="RefSeq" id="WP_105741267.1">
    <property type="nucleotide sequence ID" value="NZ_PVBR01000004.1"/>
</dbReference>
<evidence type="ECO:0000313" key="2">
    <source>
        <dbReference type="Proteomes" id="UP000239434"/>
    </source>
</evidence>
<proteinExistence type="predicted"/>
<keyword evidence="2" id="KW-1185">Reference proteome</keyword>
<protein>
    <submittedName>
        <fullName evidence="1">Uncharacterized protein</fullName>
    </submittedName>
</protein>
<dbReference type="EMBL" id="PVBR01000004">
    <property type="protein sequence ID" value="PRD44381.1"/>
    <property type="molecule type" value="Genomic_DNA"/>
</dbReference>
<gene>
    <name evidence="1" type="ORF">C5748_07320</name>
</gene>
<comment type="caution">
    <text evidence="1">The sequence shown here is derived from an EMBL/GenBank/DDBJ whole genome shotgun (WGS) entry which is preliminary data.</text>
</comment>
<sequence length="75" mass="8473">MPPVVTFGPDSPQFRDGWGAFVDYERALSDIGVPPIQIYEMARSVTGRSARRGFRAHAAAYYASYRAAMRRRHLP</sequence>
<dbReference type="Proteomes" id="UP000239434">
    <property type="component" value="Unassembled WGS sequence"/>
</dbReference>
<dbReference type="AlphaFoldDB" id="A0A2S9IV46"/>
<reference evidence="1 2" key="1">
    <citation type="submission" date="2018-02" db="EMBL/GenBank/DDBJ databases">
        <title>The draft genome of Phyllobacterium sp. 1N-3.</title>
        <authorList>
            <person name="Liu L."/>
            <person name="Li L."/>
            <person name="Zhang X."/>
            <person name="Wang T."/>
            <person name="Liang L."/>
        </authorList>
    </citation>
    <scope>NUCLEOTIDE SEQUENCE [LARGE SCALE GENOMIC DNA]</scope>
    <source>
        <strain evidence="1 2">1N-3</strain>
    </source>
</reference>